<reference evidence="6 7" key="1">
    <citation type="journal article" date="2009" name="Genome Res.">
        <title>Comparative genomics of the fungal pathogens Candida dubliniensis and Candida albicans.</title>
        <authorList>
            <person name="Jackson A.P."/>
            <person name="Gamble J.A."/>
            <person name="Yeomans T."/>
            <person name="Moran G.P."/>
            <person name="Saunders D."/>
            <person name="Harris D."/>
            <person name="Aslett M."/>
            <person name="Barrell J.F."/>
            <person name="Butler G."/>
            <person name="Citiulo F."/>
            <person name="Coleman D.C."/>
            <person name="de Groot P.W.J."/>
            <person name="Goodwin T.J."/>
            <person name="Quail M.A."/>
            <person name="McQuillan J."/>
            <person name="Munro C.A."/>
            <person name="Pain A."/>
            <person name="Poulter R.T."/>
            <person name="Rajandream M.A."/>
            <person name="Renauld H."/>
            <person name="Spiering M.J."/>
            <person name="Tivey A."/>
            <person name="Gow N.A.R."/>
            <person name="Barrell B."/>
            <person name="Sullivan D.J."/>
            <person name="Berriman M."/>
        </authorList>
    </citation>
    <scope>NUCLEOTIDE SEQUENCE [LARGE SCALE GENOMIC DNA]</scope>
    <source>
        <strain evidence="7">CD36 / ATCC MYA-646 / CBS 7987 / NCPF 3949 / NRRL Y-17841</strain>
    </source>
</reference>
<evidence type="ECO:0000313" key="7">
    <source>
        <dbReference type="Proteomes" id="UP000002605"/>
    </source>
</evidence>
<keyword evidence="3" id="KW-0269">Exonuclease</keyword>
<evidence type="ECO:0000256" key="4">
    <source>
        <dbReference type="SAM" id="MobiDB-lite"/>
    </source>
</evidence>
<dbReference type="SUPFAM" id="SSF56281">
    <property type="entry name" value="Metallo-hydrolase/oxidoreductase"/>
    <property type="match status" value="1"/>
</dbReference>
<protein>
    <submittedName>
        <fullName evidence="6">DNA cross-link repair protein, putative</fullName>
        <ecNumber evidence="6">3.1.-.-</ecNumber>
    </submittedName>
</protein>
<dbReference type="eggNOG" id="KOG1361">
    <property type="taxonomic scope" value="Eukaryota"/>
</dbReference>
<evidence type="ECO:0000256" key="1">
    <source>
        <dbReference type="ARBA" id="ARBA00022722"/>
    </source>
</evidence>
<dbReference type="OrthoDB" id="5561659at2759"/>
<dbReference type="EMBL" id="FM992689">
    <property type="protein sequence ID" value="CAX44239.1"/>
    <property type="molecule type" value="Genomic_DNA"/>
</dbReference>
<evidence type="ECO:0000256" key="2">
    <source>
        <dbReference type="ARBA" id="ARBA00022801"/>
    </source>
</evidence>
<evidence type="ECO:0000313" key="5">
    <source>
        <dbReference type="CGD" id="CAL0000161716"/>
    </source>
</evidence>
<feature type="compositionally biased region" description="Polar residues" evidence="4">
    <location>
        <begin position="504"/>
        <end position="516"/>
    </location>
</feature>
<accession>B9WCW4</accession>
<gene>
    <name evidence="5" type="ordered locus">Cd36_24580</name>
    <name evidence="6" type="ORF">CD36_24580</name>
</gene>
<evidence type="ECO:0000256" key="3">
    <source>
        <dbReference type="ARBA" id="ARBA00022839"/>
    </source>
</evidence>
<dbReference type="Proteomes" id="UP000002605">
    <property type="component" value="Chromosome 2"/>
</dbReference>
<keyword evidence="7" id="KW-1185">Reference proteome</keyword>
<organism evidence="6 7">
    <name type="scientific">Candida dubliniensis (strain CD36 / ATCC MYA-646 / CBS 7987 / NCPF 3949 / NRRL Y-17841)</name>
    <name type="common">Yeast</name>
    <dbReference type="NCBI Taxonomy" id="573826"/>
    <lineage>
        <taxon>Eukaryota</taxon>
        <taxon>Fungi</taxon>
        <taxon>Dikarya</taxon>
        <taxon>Ascomycota</taxon>
        <taxon>Saccharomycotina</taxon>
        <taxon>Pichiomycetes</taxon>
        <taxon>Debaryomycetaceae</taxon>
        <taxon>Candida/Lodderomyces clade</taxon>
        <taxon>Candida</taxon>
    </lineage>
</organism>
<evidence type="ECO:0000313" key="6">
    <source>
        <dbReference type="EMBL" id="CAX44239.1"/>
    </source>
</evidence>
<sequence length="569" mass="64660">MQSGNTFQGEIHEFPGVFVDRFNGTGEVYLLTHCHQDHLQGLLNNSFCGRVYCSALTKSTLELDTRYIHVSRFFKVKEYNETFAVETLLGKVTITMIPSYHCPGSSMFLLESSTKSVLITGDVRAESWWTSSLIKNPHLFPYITGLRTLDQLYLDTTFSYRGEPYIYIMPNSEGIFAAIELLKLYPFDSDLSFSFVDSVSGSEEAWIQIARYFNGSLVTNGMLQKRIELYKNSLNLRYAVISSSEKSPVFKVGNTPDSTPIIITIKQIINLNAMEYASQFLPRNICEIDLSSASSLVTTKNGHQIYMLDGRKWLLPKGGSEVLPTCIPLMFSRHSSYQESRSLVALFSPKSVYPCTESKMSWLNGFTVARVFGDVCTNTEADHRFDIDRFQKFGYPLPEVINREVAFISKWSLSQCVDETEMSKTVIERPFRGQLQPLYNNPNKRSCQSHFQKFSLPYLIAQRDQESLKQAVQYHQNLHDYAKFGHGSSSSYGSVSSSKESLPFSENESSEANLLTNSTQNDSALTCIDKKKPPDILNNKKIAELTEMLTNDRRNWTKFHLKCINSNIN</sequence>
<dbReference type="GO" id="GO:0003684">
    <property type="term" value="F:damaged DNA binding"/>
    <property type="evidence" value="ECO:0007669"/>
    <property type="project" value="TreeGrafter"/>
</dbReference>
<dbReference type="KEGG" id="cdu:CD36_24580"/>
<dbReference type="HOGENOM" id="CLU_019465_0_0_1"/>
<dbReference type="GO" id="GO:0036297">
    <property type="term" value="P:interstrand cross-link repair"/>
    <property type="evidence" value="ECO:0007669"/>
    <property type="project" value="TreeGrafter"/>
</dbReference>
<keyword evidence="2 6" id="KW-0378">Hydrolase</keyword>
<dbReference type="PANTHER" id="PTHR23240:SF8">
    <property type="entry name" value="PROTEIN ARTEMIS"/>
    <property type="match status" value="1"/>
</dbReference>
<dbReference type="CGD" id="CAL0000161716">
    <property type="gene designation" value="Cd36_24580"/>
</dbReference>
<dbReference type="RefSeq" id="XP_002418931.1">
    <property type="nucleotide sequence ID" value="XM_002418886.1"/>
</dbReference>
<dbReference type="GO" id="GO:0000723">
    <property type="term" value="P:telomere maintenance"/>
    <property type="evidence" value="ECO:0007669"/>
    <property type="project" value="TreeGrafter"/>
</dbReference>
<dbReference type="GO" id="GO:0035312">
    <property type="term" value="F:5'-3' DNA exonuclease activity"/>
    <property type="evidence" value="ECO:0007669"/>
    <property type="project" value="TreeGrafter"/>
</dbReference>
<dbReference type="GO" id="GO:0006303">
    <property type="term" value="P:double-strand break repair via nonhomologous end joining"/>
    <property type="evidence" value="ECO:0007669"/>
    <property type="project" value="TreeGrafter"/>
</dbReference>
<dbReference type="Gene3D" id="3.60.15.10">
    <property type="entry name" value="Ribonuclease Z/Hydroxyacylglutathione hydrolase-like"/>
    <property type="match status" value="1"/>
</dbReference>
<name>B9WCW4_CANDC</name>
<dbReference type="InterPro" id="IPR036866">
    <property type="entry name" value="RibonucZ/Hydroxyglut_hydro"/>
</dbReference>
<dbReference type="EC" id="3.1.-.-" evidence="6"/>
<dbReference type="GeneID" id="8046460"/>
<feature type="region of interest" description="Disordered" evidence="4">
    <location>
        <begin position="496"/>
        <end position="516"/>
    </location>
</feature>
<proteinExistence type="predicted"/>
<dbReference type="AlphaFoldDB" id="B9WCW4"/>
<dbReference type="Gene3D" id="3.40.50.12650">
    <property type="match status" value="1"/>
</dbReference>
<dbReference type="PANTHER" id="PTHR23240">
    <property type="entry name" value="DNA CROSS-LINK REPAIR PROTEIN PSO2/SNM1-RELATED"/>
    <property type="match status" value="1"/>
</dbReference>
<keyword evidence="1" id="KW-0540">Nuclease</keyword>